<dbReference type="AlphaFoldDB" id="A0A0S8GBF3"/>
<dbReference type="Proteomes" id="UP000051717">
    <property type="component" value="Unassembled WGS sequence"/>
</dbReference>
<name>A0A0S8GBF3_UNCT6</name>
<dbReference type="EMBL" id="LJUI01000020">
    <property type="protein sequence ID" value="KPK70174.1"/>
    <property type="molecule type" value="Genomic_DNA"/>
</dbReference>
<sequence length="110" mass="11993">MLPITGPYPVAKPASDAMDWDAVQRRRGTSGTESRCPTRAAIAYLNRRASGEAACREAIGDLRSLKRSYLSLLAVHVINSEGDPFVASIGLEELELFPFRREDNDLCPGG</sequence>
<reference evidence="1 2" key="1">
    <citation type="journal article" date="2015" name="Microbiome">
        <title>Genomic resolution of linkages in carbon, nitrogen, and sulfur cycling among widespread estuary sediment bacteria.</title>
        <authorList>
            <person name="Baker B.J."/>
            <person name="Lazar C.S."/>
            <person name="Teske A.P."/>
            <person name="Dick G.J."/>
        </authorList>
    </citation>
    <scope>NUCLEOTIDE SEQUENCE [LARGE SCALE GENOMIC DNA]</scope>
    <source>
        <strain evidence="1">SM23_40</strain>
    </source>
</reference>
<comment type="caution">
    <text evidence="1">The sequence shown here is derived from an EMBL/GenBank/DDBJ whole genome shotgun (WGS) entry which is preliminary data.</text>
</comment>
<gene>
    <name evidence="1" type="ORF">AMJ82_03765</name>
</gene>
<accession>A0A0S8GBF3</accession>
<organism evidence="1 2">
    <name type="scientific">candidate division TA06 bacterium SM23_40</name>
    <dbReference type="NCBI Taxonomy" id="1703774"/>
    <lineage>
        <taxon>Bacteria</taxon>
        <taxon>Bacteria division TA06</taxon>
    </lineage>
</organism>
<evidence type="ECO:0000313" key="2">
    <source>
        <dbReference type="Proteomes" id="UP000051717"/>
    </source>
</evidence>
<evidence type="ECO:0000313" key="1">
    <source>
        <dbReference type="EMBL" id="KPK70174.1"/>
    </source>
</evidence>
<proteinExistence type="predicted"/>
<protein>
    <submittedName>
        <fullName evidence="1">Uncharacterized protein</fullName>
    </submittedName>
</protein>